<evidence type="ECO:0000313" key="1">
    <source>
        <dbReference type="EMBL" id="ATL69351.1"/>
    </source>
</evidence>
<dbReference type="PANTHER" id="PTHR31299:SF0">
    <property type="entry name" value="ESTERASE, PUTATIVE (AFU_ORTHOLOGUE AFUA_1G05850)-RELATED"/>
    <property type="match status" value="1"/>
</dbReference>
<dbReference type="PANTHER" id="PTHR31299">
    <property type="entry name" value="ESTERASE, PUTATIVE (AFU_ORTHOLOGUE AFUA_1G05850)-RELATED"/>
    <property type="match status" value="1"/>
</dbReference>
<evidence type="ECO:0008006" key="3">
    <source>
        <dbReference type="Google" id="ProtNLM"/>
    </source>
</evidence>
<dbReference type="AlphaFoldDB" id="A0A291RP13"/>
<protein>
    <recommendedName>
        <fullName evidence="3">Erythromycin esterase family protein</fullName>
    </recommendedName>
</protein>
<sequence length="211" mass="23148">MRCAMPGPRAAPRRTTGRCSPTGVSAWNLRDRHMADILDALAAHLGPDSRLVVWAHNAHIGDASASEQVTDGQLSLGQLIRERHGKQCRTIGFSTVTAATAWGGEPERIPLRPAPPGSAEQLLHDTAIPAFLLRFDQPTPAAELLRTPRLERTVGVVYTPATERHSHYQHTRLADRYDAVIYLDRTTALDPLDPARSRQVTDTPETFPTGL</sequence>
<dbReference type="CDD" id="cd14728">
    <property type="entry name" value="Ere-like"/>
    <property type="match status" value="1"/>
</dbReference>
<name>A0A291RP13_9NOCA</name>
<dbReference type="EMBL" id="CP023778">
    <property type="protein sequence ID" value="ATL69351.1"/>
    <property type="molecule type" value="Genomic_DNA"/>
</dbReference>
<dbReference type="Pfam" id="PF05139">
    <property type="entry name" value="Erythro_esteras"/>
    <property type="match status" value="1"/>
</dbReference>
<accession>A0A291RP13</accession>
<reference evidence="1 2" key="1">
    <citation type="submission" date="2017-10" db="EMBL/GenBank/DDBJ databases">
        <title>Comparative genomics between pathogenic Norcardia.</title>
        <authorList>
            <person name="Zeng L."/>
        </authorList>
    </citation>
    <scope>NUCLEOTIDE SEQUENCE [LARGE SCALE GENOMIC DNA]</scope>
    <source>
        <strain evidence="1 2">NC_YFY_NT001</strain>
    </source>
</reference>
<proteinExistence type="predicted"/>
<gene>
    <name evidence="1" type="ORF">CRH09_27385</name>
</gene>
<dbReference type="Gene3D" id="3.40.1660.10">
    <property type="entry name" value="EreA-like (biosynthetic domain)"/>
    <property type="match status" value="1"/>
</dbReference>
<dbReference type="Proteomes" id="UP000221961">
    <property type="component" value="Chromosome"/>
</dbReference>
<dbReference type="InterPro" id="IPR007815">
    <property type="entry name" value="Emycin_Estase"/>
</dbReference>
<organism evidence="1 2">
    <name type="scientific">Nocardia terpenica</name>
    <dbReference type="NCBI Taxonomy" id="455432"/>
    <lineage>
        <taxon>Bacteria</taxon>
        <taxon>Bacillati</taxon>
        <taxon>Actinomycetota</taxon>
        <taxon>Actinomycetes</taxon>
        <taxon>Mycobacteriales</taxon>
        <taxon>Nocardiaceae</taxon>
        <taxon>Nocardia</taxon>
    </lineage>
</organism>
<dbReference type="InterPro" id="IPR052036">
    <property type="entry name" value="Hydrolase/PRTase-associated"/>
</dbReference>
<dbReference type="SUPFAM" id="SSF159501">
    <property type="entry name" value="EreA/ChaN-like"/>
    <property type="match status" value="1"/>
</dbReference>
<dbReference type="KEGG" id="ntp:CRH09_27385"/>
<evidence type="ECO:0000313" key="2">
    <source>
        <dbReference type="Proteomes" id="UP000221961"/>
    </source>
</evidence>
<dbReference type="GO" id="GO:0046677">
    <property type="term" value="P:response to antibiotic"/>
    <property type="evidence" value="ECO:0007669"/>
    <property type="project" value="InterPro"/>
</dbReference>